<dbReference type="NCBIfam" id="TIGR03344">
    <property type="entry name" value="VI_effect_Hcp1"/>
    <property type="match status" value="1"/>
</dbReference>
<reference evidence="1" key="1">
    <citation type="submission" date="2021-07" db="EMBL/GenBank/DDBJ databases">
        <title>Characterization of Emerging Pathogens Carrying KPC-2 Gene in IncP-6 Plasmids Isolated from Urban Sewage in Argentina.</title>
        <authorList>
            <person name="Ghiglione B."/>
            <person name="Haim M.S."/>
            <person name="Dropa M."/>
        </authorList>
    </citation>
    <scope>NUCLEOTIDE SEQUENCE</scope>
    <source>
        <strain evidence="1">WW-19C</strain>
    </source>
</reference>
<dbReference type="InterPro" id="IPR036624">
    <property type="entry name" value="Hcp1-lik_sf"/>
</dbReference>
<dbReference type="EMBL" id="CP080107">
    <property type="protein sequence ID" value="QYD26933.1"/>
    <property type="molecule type" value="Genomic_DNA"/>
</dbReference>
<protein>
    <submittedName>
        <fullName evidence="1">Type VI secretion system tube protein Hcp</fullName>
    </submittedName>
</protein>
<dbReference type="RefSeq" id="WP_109845907.1">
    <property type="nucleotide sequence ID" value="NZ_CABMNW010000030.1"/>
</dbReference>
<organism evidence="1 2">
    <name type="scientific">Enterobacter asburiae</name>
    <dbReference type="NCBI Taxonomy" id="61645"/>
    <lineage>
        <taxon>Bacteria</taxon>
        <taxon>Pseudomonadati</taxon>
        <taxon>Pseudomonadota</taxon>
        <taxon>Gammaproteobacteria</taxon>
        <taxon>Enterobacterales</taxon>
        <taxon>Enterobacteriaceae</taxon>
        <taxon>Enterobacter</taxon>
        <taxon>Enterobacter cloacae complex</taxon>
    </lineage>
</organism>
<gene>
    <name evidence="1" type="ORF">KZX48_00370</name>
</gene>
<name>A0AAQ0EQM6_ENTAS</name>
<sequence length="160" mass="18173">MSLPAYMFLYDENGNPIKGSCNVSGREGAIEILNSNYHIHQVCSASTGNLMGAREHGAFTIHKQIDKTSPYFADALCQSKRLQKAVIHYYDVNEAGFEFEVYRITLDSIVIMSVDAAHTWVPGAPGHNMMESIGIRYRGIEWFYLEGHIKYEDHWNKVPQ</sequence>
<dbReference type="Proteomes" id="UP000826990">
    <property type="component" value="Chromosome"/>
</dbReference>
<evidence type="ECO:0000313" key="2">
    <source>
        <dbReference type="Proteomes" id="UP000826990"/>
    </source>
</evidence>
<dbReference type="SUPFAM" id="SSF141452">
    <property type="entry name" value="Hcp1-like"/>
    <property type="match status" value="1"/>
</dbReference>
<dbReference type="PANTHER" id="PTHR34319">
    <property type="entry name" value="MAJOR EXPORTED PROTEIN"/>
    <property type="match status" value="1"/>
</dbReference>
<dbReference type="InterPro" id="IPR008514">
    <property type="entry name" value="T6SS_Hcp"/>
</dbReference>
<dbReference type="Gene3D" id="2.30.110.20">
    <property type="entry name" value="Hcp1-like"/>
    <property type="match status" value="1"/>
</dbReference>
<evidence type="ECO:0000313" key="1">
    <source>
        <dbReference type="EMBL" id="QYD26933.1"/>
    </source>
</evidence>
<dbReference type="Pfam" id="PF05638">
    <property type="entry name" value="T6SS_HCP"/>
    <property type="match status" value="1"/>
</dbReference>
<accession>A0AAQ0EQM6</accession>
<dbReference type="InterPro" id="IPR052947">
    <property type="entry name" value="T6SS_Hcp1_domain"/>
</dbReference>
<dbReference type="AlphaFoldDB" id="A0AAQ0EQM6"/>
<dbReference type="PANTHER" id="PTHR34319:SF6">
    <property type="entry name" value="MAJOR EXPORTED PROTEIN"/>
    <property type="match status" value="1"/>
</dbReference>
<proteinExistence type="predicted"/>